<dbReference type="InterPro" id="IPR007324">
    <property type="entry name" value="Sugar-bd_dom_put"/>
</dbReference>
<evidence type="ECO:0000313" key="7">
    <source>
        <dbReference type="Proteomes" id="UP000003157"/>
    </source>
</evidence>
<reference evidence="6 7" key="1">
    <citation type="submission" date="2010-12" db="EMBL/GenBank/DDBJ databases">
        <title>The Genome Sequence of Coprobacillus sp. strain 29_1.</title>
        <authorList>
            <consortium name="The Broad Institute Genome Sequencing Platform"/>
            <person name="Earl A."/>
            <person name="Ward D."/>
            <person name="Feldgarden M."/>
            <person name="Gevers D."/>
            <person name="Daigneault M."/>
            <person name="Sibley C.D."/>
            <person name="White A."/>
            <person name="Strauss J."/>
            <person name="Allen-Vercoe E."/>
            <person name="Young S.K."/>
            <person name="Zeng Q."/>
            <person name="Gargeya S."/>
            <person name="Fitzgerald M."/>
            <person name="Haas B."/>
            <person name="Abouelleil A."/>
            <person name="Alvarado L."/>
            <person name="Arachchi H.M."/>
            <person name="Berlin A."/>
            <person name="Brown A."/>
            <person name="Chapman S.B."/>
            <person name="Chen Z."/>
            <person name="Dunbar C."/>
            <person name="Freedman E."/>
            <person name="Gearin G."/>
            <person name="Gellesch M."/>
            <person name="Goldberg J."/>
            <person name="Griggs A."/>
            <person name="Gujja S."/>
            <person name="Heilman E."/>
            <person name="Heiman D."/>
            <person name="Howarth C."/>
            <person name="Larson L."/>
            <person name="Lui A."/>
            <person name="MacDonald P.J.P."/>
            <person name="Mehta T."/>
            <person name="Montmayeur A."/>
            <person name="Murphy C."/>
            <person name="Neiman D."/>
            <person name="Pearson M."/>
            <person name="Priest M."/>
            <person name="Roberts A."/>
            <person name="Saif S."/>
            <person name="Shea T."/>
            <person name="Shenoy N."/>
            <person name="Sisk P."/>
            <person name="Stolte C."/>
            <person name="Sykes S."/>
            <person name="White J."/>
            <person name="Yandava C."/>
            <person name="Nusbaum C."/>
            <person name="Birren B."/>
        </authorList>
    </citation>
    <scope>NUCLEOTIDE SEQUENCE [LARGE SCALE GENOMIC DNA]</scope>
    <source>
        <strain evidence="6 7">29_1</strain>
    </source>
</reference>
<dbReference type="InterPro" id="IPR037171">
    <property type="entry name" value="NagB/RpiA_transferase-like"/>
</dbReference>
<evidence type="ECO:0000256" key="3">
    <source>
        <dbReference type="ARBA" id="ARBA00023125"/>
    </source>
</evidence>
<name>E7GE84_9FIRM</name>
<comment type="similarity">
    <text evidence="1">Belongs to the SorC transcriptional regulatory family.</text>
</comment>
<keyword evidence="2" id="KW-0805">Transcription regulation</keyword>
<dbReference type="PANTHER" id="PTHR34294">
    <property type="entry name" value="TRANSCRIPTIONAL REGULATOR-RELATED"/>
    <property type="match status" value="1"/>
</dbReference>
<organism evidence="6 7">
    <name type="scientific">Coprobacillus cateniformis</name>
    <dbReference type="NCBI Taxonomy" id="100884"/>
    <lineage>
        <taxon>Bacteria</taxon>
        <taxon>Bacillati</taxon>
        <taxon>Bacillota</taxon>
        <taxon>Erysipelotrichia</taxon>
        <taxon>Erysipelotrichales</taxon>
        <taxon>Coprobacillaceae</taxon>
        <taxon>Coprobacillus</taxon>
    </lineage>
</organism>
<keyword evidence="7" id="KW-1185">Reference proteome</keyword>
<evidence type="ECO:0000256" key="1">
    <source>
        <dbReference type="ARBA" id="ARBA00010466"/>
    </source>
</evidence>
<dbReference type="Gene3D" id="3.40.50.1360">
    <property type="match status" value="1"/>
</dbReference>
<evidence type="ECO:0000256" key="4">
    <source>
        <dbReference type="ARBA" id="ARBA00023163"/>
    </source>
</evidence>
<dbReference type="HOGENOM" id="CLU_054506_1_1_9"/>
<dbReference type="RefSeq" id="WP_008790160.1">
    <property type="nucleotide sequence ID" value="NZ_AKCB01000001.1"/>
</dbReference>
<dbReference type="GeneID" id="78230284"/>
<dbReference type="eggNOG" id="COG2390">
    <property type="taxonomic scope" value="Bacteria"/>
</dbReference>
<accession>E7GE84</accession>
<evidence type="ECO:0000256" key="2">
    <source>
        <dbReference type="ARBA" id="ARBA00023015"/>
    </source>
</evidence>
<dbReference type="GO" id="GO:0003677">
    <property type="term" value="F:DNA binding"/>
    <property type="evidence" value="ECO:0007669"/>
    <property type="project" value="UniProtKB-KW"/>
</dbReference>
<dbReference type="OrthoDB" id="58802at2"/>
<keyword evidence="3" id="KW-0238">DNA-binding</keyword>
<gene>
    <name evidence="6" type="ORF">HMPREF9488_03077</name>
</gene>
<feature type="domain" description="Sugar-binding" evidence="5">
    <location>
        <begin position="61"/>
        <end position="309"/>
    </location>
</feature>
<dbReference type="Pfam" id="PF04198">
    <property type="entry name" value="Sugar-bind"/>
    <property type="match status" value="1"/>
</dbReference>
<dbReference type="SUPFAM" id="SSF100950">
    <property type="entry name" value="NagB/RpiA/CoA transferase-like"/>
    <property type="match status" value="1"/>
</dbReference>
<sequence>MNIERKELLTRVSYLYYLLDKNQNEISKELGIHRSSVSRMVKQAKEAGIVSIQIKDLNMHRYQREEEIKNKFHLKKVIIVPHIKNTSEEDKNIMLAKAAAFELKLLIQNNQTVGVSWGSTLAKAIEQIRTKKETNSVFLPVVGGPSHVRSQYHVNTLVYELANKFGGKSIFVNSSVIQESKRTRDEIIKSKYFNELRSYWSQLDIAIVGIGGHLDVRESQWRDLLTQEDYEDLYLRDAVGECCCRFIDKDGHILYGDLYDRTVGVTLEELKKVPTVVGIARSQSKSKAILAMLKQNYIDVLITDEETVAQF</sequence>
<dbReference type="EMBL" id="ADKX01000044">
    <property type="protein sequence ID" value="EFW03685.1"/>
    <property type="molecule type" value="Genomic_DNA"/>
</dbReference>
<dbReference type="PANTHER" id="PTHR34294:SF1">
    <property type="entry name" value="TRANSCRIPTIONAL REGULATOR LSRR"/>
    <property type="match status" value="1"/>
</dbReference>
<dbReference type="GO" id="GO:0030246">
    <property type="term" value="F:carbohydrate binding"/>
    <property type="evidence" value="ECO:0007669"/>
    <property type="project" value="InterPro"/>
</dbReference>
<evidence type="ECO:0000259" key="5">
    <source>
        <dbReference type="Pfam" id="PF04198"/>
    </source>
</evidence>
<dbReference type="AlphaFoldDB" id="E7GE84"/>
<dbReference type="Gene3D" id="1.10.10.60">
    <property type="entry name" value="Homeodomain-like"/>
    <property type="match status" value="1"/>
</dbReference>
<proteinExistence type="inferred from homology"/>
<keyword evidence="4" id="KW-0804">Transcription</keyword>
<protein>
    <recommendedName>
        <fullName evidence="5">Sugar-binding domain-containing protein</fullName>
    </recommendedName>
</protein>
<evidence type="ECO:0000313" key="6">
    <source>
        <dbReference type="EMBL" id="EFW03685.1"/>
    </source>
</evidence>
<dbReference type="Proteomes" id="UP000003157">
    <property type="component" value="Unassembled WGS sequence"/>
</dbReference>
<dbReference type="InterPro" id="IPR051054">
    <property type="entry name" value="SorC_transcr_regulators"/>
</dbReference>
<comment type="caution">
    <text evidence="6">The sequence shown here is derived from an EMBL/GenBank/DDBJ whole genome shotgun (WGS) entry which is preliminary data.</text>
</comment>
<dbReference type="STRING" id="100884.GCA_000269565_02468"/>